<gene>
    <name evidence="2" type="ORF">KSF_001900</name>
</gene>
<proteinExistence type="predicted"/>
<evidence type="ECO:0000313" key="2">
    <source>
        <dbReference type="EMBL" id="GHO90142.1"/>
    </source>
</evidence>
<dbReference type="Pfam" id="PF13358">
    <property type="entry name" value="DDE_3"/>
    <property type="match status" value="1"/>
</dbReference>
<dbReference type="EMBL" id="BNJK01000001">
    <property type="protein sequence ID" value="GHO90142.1"/>
    <property type="molecule type" value="Genomic_DNA"/>
</dbReference>
<dbReference type="InterPro" id="IPR038717">
    <property type="entry name" value="Tc1-like_DDE_dom"/>
</dbReference>
<dbReference type="AlphaFoldDB" id="A0A8J3MXS7"/>
<dbReference type="NCBIfam" id="NF033545">
    <property type="entry name" value="transpos_IS630"/>
    <property type="match status" value="1"/>
</dbReference>
<evidence type="ECO:0000259" key="1">
    <source>
        <dbReference type="Pfam" id="PF13358"/>
    </source>
</evidence>
<protein>
    <recommendedName>
        <fullName evidence="1">Tc1-like transposase DDE domain-containing protein</fullName>
    </recommendedName>
</protein>
<sequence>MNGHLEAHLIALCCGKPPAGQERWSVRLLAHSFIQLCYVDQISHKTVWMIVKSNQLKPWLKEQWCIPPKVNAEFVYHMEDVLEVYTRPHNPCFPQVCLDEASSCLLADTREPLPLKPGEPKREDAEYKREGTCSLFLACEPLTGKRVVQVRARRTKADWALFMRDLIDIHYAQAEKIVLVLDTLNTHTPSSFYEVFDPAEAWRLSQKLEVHYARHPWKLVEYG</sequence>
<dbReference type="Proteomes" id="UP000597444">
    <property type="component" value="Unassembled WGS sequence"/>
</dbReference>
<accession>A0A8J3MXS7</accession>
<name>A0A8J3MXS7_9CHLR</name>
<organism evidence="2 3">
    <name type="scientific">Reticulibacter mediterranei</name>
    <dbReference type="NCBI Taxonomy" id="2778369"/>
    <lineage>
        <taxon>Bacteria</taxon>
        <taxon>Bacillati</taxon>
        <taxon>Chloroflexota</taxon>
        <taxon>Ktedonobacteria</taxon>
        <taxon>Ktedonobacterales</taxon>
        <taxon>Reticulibacteraceae</taxon>
        <taxon>Reticulibacter</taxon>
    </lineage>
</organism>
<evidence type="ECO:0000313" key="3">
    <source>
        <dbReference type="Proteomes" id="UP000597444"/>
    </source>
</evidence>
<feature type="domain" description="Tc1-like transposase DDE" evidence="1">
    <location>
        <begin position="96"/>
        <end position="212"/>
    </location>
</feature>
<comment type="caution">
    <text evidence="2">The sequence shown here is derived from an EMBL/GenBank/DDBJ whole genome shotgun (WGS) entry which is preliminary data.</text>
</comment>
<dbReference type="RefSeq" id="WP_236064772.1">
    <property type="nucleotide sequence ID" value="NZ_BNJK01000001.1"/>
</dbReference>
<reference evidence="2" key="1">
    <citation type="submission" date="2020-10" db="EMBL/GenBank/DDBJ databases">
        <title>Taxonomic study of unclassified bacteria belonging to the class Ktedonobacteria.</title>
        <authorList>
            <person name="Yabe S."/>
            <person name="Wang C.M."/>
            <person name="Zheng Y."/>
            <person name="Sakai Y."/>
            <person name="Cavaletti L."/>
            <person name="Monciardini P."/>
            <person name="Donadio S."/>
        </authorList>
    </citation>
    <scope>NUCLEOTIDE SEQUENCE</scope>
    <source>
        <strain evidence="2">ID150040</strain>
    </source>
</reference>
<keyword evidence="3" id="KW-1185">Reference proteome</keyword>
<dbReference type="InterPro" id="IPR047655">
    <property type="entry name" value="Transpos_IS630-like"/>
</dbReference>